<dbReference type="InterPro" id="IPR007219">
    <property type="entry name" value="XnlR_reg_dom"/>
</dbReference>
<gene>
    <name evidence="7" type="ORF">ATNIH1004_004800</name>
</gene>
<dbReference type="SMART" id="SM00906">
    <property type="entry name" value="Fungal_trans"/>
    <property type="match status" value="1"/>
</dbReference>
<dbReference type="AlphaFoldDB" id="A0A5M9MVL0"/>
<evidence type="ECO:0000256" key="2">
    <source>
        <dbReference type="ARBA" id="ARBA00023163"/>
    </source>
</evidence>
<evidence type="ECO:0000313" key="8">
    <source>
        <dbReference type="Proteomes" id="UP000324241"/>
    </source>
</evidence>
<keyword evidence="3" id="KW-0539">Nucleus</keyword>
<dbReference type="GO" id="GO:0008270">
    <property type="term" value="F:zinc ion binding"/>
    <property type="evidence" value="ECO:0007669"/>
    <property type="project" value="InterPro"/>
</dbReference>
<evidence type="ECO:0000313" key="7">
    <source>
        <dbReference type="EMBL" id="KAA8648913.1"/>
    </source>
</evidence>
<keyword evidence="5" id="KW-1133">Transmembrane helix</keyword>
<evidence type="ECO:0000256" key="3">
    <source>
        <dbReference type="ARBA" id="ARBA00023242"/>
    </source>
</evidence>
<proteinExistence type="predicted"/>
<dbReference type="GO" id="GO:0003700">
    <property type="term" value="F:DNA-binding transcription factor activity"/>
    <property type="evidence" value="ECO:0007669"/>
    <property type="project" value="InterPro"/>
</dbReference>
<keyword evidence="5" id="KW-0472">Membrane</keyword>
<dbReference type="EMBL" id="QUQM01000003">
    <property type="protein sequence ID" value="KAA8648913.1"/>
    <property type="molecule type" value="Genomic_DNA"/>
</dbReference>
<keyword evidence="5" id="KW-0812">Transmembrane</keyword>
<evidence type="ECO:0000259" key="6">
    <source>
        <dbReference type="SMART" id="SM00906"/>
    </source>
</evidence>
<dbReference type="GeneID" id="54327502"/>
<feature type="region of interest" description="Disordered" evidence="4">
    <location>
        <begin position="1"/>
        <end position="100"/>
    </location>
</feature>
<keyword evidence="1" id="KW-0805">Transcription regulation</keyword>
<dbReference type="PANTHER" id="PTHR46910:SF1">
    <property type="entry name" value="MISCELLANEOUS ZN(II)2CYS6 TRANSCRIPTION FACTOR (EUROFUNG)-RELATED"/>
    <property type="match status" value="1"/>
</dbReference>
<dbReference type="OrthoDB" id="103819at2759"/>
<name>A0A5M9MVL0_9EURO</name>
<dbReference type="GO" id="GO:0006351">
    <property type="term" value="P:DNA-templated transcription"/>
    <property type="evidence" value="ECO:0007669"/>
    <property type="project" value="InterPro"/>
</dbReference>
<keyword evidence="2" id="KW-0804">Transcription</keyword>
<feature type="compositionally biased region" description="Polar residues" evidence="4">
    <location>
        <begin position="49"/>
        <end position="61"/>
    </location>
</feature>
<feature type="compositionally biased region" description="Basic and acidic residues" evidence="4">
    <location>
        <begin position="1"/>
        <end position="12"/>
    </location>
</feature>
<dbReference type="Proteomes" id="UP000324241">
    <property type="component" value="Unassembled WGS sequence"/>
</dbReference>
<sequence length="644" mass="71783">MRERSNVTDKKNVPTALTPGPSVDDFALTGSPNQNIPRQERILNLEKVASQSRSENQSPNRAHQADGDTSAKKRKIDHATSLESTPCSGAESITGPEDSIHHARNAKSIIQNLLSGSENIGRERQTILRTAMSHVDKMAKGVDSDLDKDLPSQTTGIDDLEIAPPDAPPPELLYMLLQEPMAVVTPGSRLQWPDHISDNTLEKVVAYLLESEPGGQIYHQYCICVYVKGLTRSYNMSKVCPNQSIRKHLWRSMMTYQAGAIAALRQLDILSTPSLSLVQSLISAAILMQYLGKMNQAWVLNSYAARLVVSLNYYDIISTRQVDEEICSAFIWCYFLDKTLSALLIRPPSLPKTQIAPTDLLRKDTALVYSPLIRILLDLSTVQGELLDISLGKHEGSHQVLATCQALQDRMGADTQTRASLPDIVVCDWLAVDFSFYAILVDVLRTRLRYAPSPLTHRECLSYARSSLKIFQCLQEQFRDIPSFSPYPAFLSWTVFLYPLTPFFVLFCNVIGALDKSDYDLIREFTQGLSRFTLCPYMAKVLSLLTSLQLLCDPLFQNREQTNPATRSRRWIPEVTTEPQASTFTETTLAAETSPPSESAGLFVPGQIPAEISPSSDGLMWQLFNSQLSLGLFEPDYLSFGMEG</sequence>
<dbReference type="VEuPathDB" id="FungiDB:EYZ11_006308"/>
<dbReference type="GO" id="GO:0003677">
    <property type="term" value="F:DNA binding"/>
    <property type="evidence" value="ECO:0007669"/>
    <property type="project" value="InterPro"/>
</dbReference>
<dbReference type="CDD" id="cd12148">
    <property type="entry name" value="fungal_TF_MHR"/>
    <property type="match status" value="1"/>
</dbReference>
<reference evidence="7 8" key="1">
    <citation type="submission" date="2019-08" db="EMBL/GenBank/DDBJ databases">
        <title>The genome sequence of a newly discovered highly antifungal drug resistant Aspergillus species, Aspergillus tanneri NIH 1004.</title>
        <authorList>
            <person name="Mounaud S."/>
            <person name="Singh I."/>
            <person name="Joardar V."/>
            <person name="Pakala S."/>
            <person name="Pakala S."/>
            <person name="Venepally P."/>
            <person name="Chung J.K."/>
            <person name="Losada L."/>
            <person name="Nierman W.C."/>
        </authorList>
    </citation>
    <scope>NUCLEOTIDE SEQUENCE [LARGE SCALE GENOMIC DNA]</scope>
    <source>
        <strain evidence="7 8">NIH1004</strain>
    </source>
</reference>
<dbReference type="Pfam" id="PF04082">
    <property type="entry name" value="Fungal_trans"/>
    <property type="match status" value="1"/>
</dbReference>
<protein>
    <recommendedName>
        <fullName evidence="6">Xylanolytic transcriptional activator regulatory domain-containing protein</fullName>
    </recommendedName>
</protein>
<evidence type="ECO:0000256" key="4">
    <source>
        <dbReference type="SAM" id="MobiDB-lite"/>
    </source>
</evidence>
<accession>A0A5M9MVL0</accession>
<dbReference type="VEuPathDB" id="FungiDB:EYZ11_006318"/>
<dbReference type="PANTHER" id="PTHR46910">
    <property type="entry name" value="TRANSCRIPTION FACTOR PDR1"/>
    <property type="match status" value="1"/>
</dbReference>
<comment type="caution">
    <text evidence="7">The sequence shown here is derived from an EMBL/GenBank/DDBJ whole genome shotgun (WGS) entry which is preliminary data.</text>
</comment>
<feature type="transmembrane region" description="Helical" evidence="5">
    <location>
        <begin position="490"/>
        <end position="514"/>
    </location>
</feature>
<dbReference type="VEuPathDB" id="FungiDB:EYZ11_006315"/>
<feature type="domain" description="Xylanolytic transcriptional activator regulatory" evidence="6">
    <location>
        <begin position="297"/>
        <end position="367"/>
    </location>
</feature>
<dbReference type="InterPro" id="IPR050987">
    <property type="entry name" value="AtrR-like"/>
</dbReference>
<dbReference type="RefSeq" id="XP_033428274.1">
    <property type="nucleotide sequence ID" value="XM_033569468.1"/>
</dbReference>
<evidence type="ECO:0000256" key="5">
    <source>
        <dbReference type="SAM" id="Phobius"/>
    </source>
</evidence>
<evidence type="ECO:0000256" key="1">
    <source>
        <dbReference type="ARBA" id="ARBA00023015"/>
    </source>
</evidence>
<organism evidence="7 8">
    <name type="scientific">Aspergillus tanneri</name>
    <dbReference type="NCBI Taxonomy" id="1220188"/>
    <lineage>
        <taxon>Eukaryota</taxon>
        <taxon>Fungi</taxon>
        <taxon>Dikarya</taxon>
        <taxon>Ascomycota</taxon>
        <taxon>Pezizomycotina</taxon>
        <taxon>Eurotiomycetes</taxon>
        <taxon>Eurotiomycetidae</taxon>
        <taxon>Eurotiales</taxon>
        <taxon>Aspergillaceae</taxon>
        <taxon>Aspergillus</taxon>
        <taxon>Aspergillus subgen. Circumdati</taxon>
    </lineage>
</organism>